<dbReference type="GO" id="GO:0006355">
    <property type="term" value="P:regulation of DNA-templated transcription"/>
    <property type="evidence" value="ECO:0007669"/>
    <property type="project" value="InterPro"/>
</dbReference>
<dbReference type="Gene3D" id="1.10.1220.10">
    <property type="entry name" value="Met repressor-like"/>
    <property type="match status" value="1"/>
</dbReference>
<dbReference type="InterPro" id="IPR010985">
    <property type="entry name" value="Ribbon_hlx_hlx"/>
</dbReference>
<name>A0A5C4L646_9HYPH</name>
<evidence type="ECO:0008006" key="3">
    <source>
        <dbReference type="Google" id="ProtNLM"/>
    </source>
</evidence>
<evidence type="ECO:0000313" key="1">
    <source>
        <dbReference type="EMBL" id="TNC05518.1"/>
    </source>
</evidence>
<accession>A0A5C4L646</accession>
<proteinExistence type="predicted"/>
<dbReference type="GO" id="GO:0005737">
    <property type="term" value="C:cytoplasm"/>
    <property type="evidence" value="ECO:0007669"/>
    <property type="project" value="UniProtKB-SubCell"/>
</dbReference>
<dbReference type="RefSeq" id="WP_139040710.1">
    <property type="nucleotide sequence ID" value="NZ_VDDA01000059.1"/>
</dbReference>
<dbReference type="InterPro" id="IPR013321">
    <property type="entry name" value="Arc_rbn_hlx_hlx"/>
</dbReference>
<dbReference type="OrthoDB" id="9869405at2"/>
<dbReference type="Proteomes" id="UP000305267">
    <property type="component" value="Unassembled WGS sequence"/>
</dbReference>
<organism evidence="1 2">
    <name type="scientific">Methylobacterium terricola</name>
    <dbReference type="NCBI Taxonomy" id="2583531"/>
    <lineage>
        <taxon>Bacteria</taxon>
        <taxon>Pseudomonadati</taxon>
        <taxon>Pseudomonadota</taxon>
        <taxon>Alphaproteobacteria</taxon>
        <taxon>Hyphomicrobiales</taxon>
        <taxon>Methylobacteriaceae</taxon>
        <taxon>Methylobacterium</taxon>
    </lineage>
</organism>
<sequence>MARRPNDKTGAPRFPIQARVTPELRDKLTAAADASGRSMAQEMEFRLERSLDGSDDIMEKLNVYVKSLERLFNKNIELMEKSADALIESCGGDDLFTLWRIPAEHIQRIEEKNGKSIREDVETRREAERAVLGAITDVFRKLPPSLSQKIGGEKLIHGGAARLLED</sequence>
<protein>
    <recommendedName>
        <fullName evidence="3">Arc-like DNA binding domain-containing protein</fullName>
    </recommendedName>
</protein>
<reference evidence="1 2" key="1">
    <citation type="submission" date="2019-06" db="EMBL/GenBank/DDBJ databases">
        <title>Genome of Methylobacterium sp. 17Sr1-39.</title>
        <authorList>
            <person name="Seo T."/>
        </authorList>
    </citation>
    <scope>NUCLEOTIDE SEQUENCE [LARGE SCALE GENOMIC DNA]</scope>
    <source>
        <strain evidence="1 2">17Sr1-39</strain>
    </source>
</reference>
<dbReference type="GO" id="GO:0003677">
    <property type="term" value="F:DNA binding"/>
    <property type="evidence" value="ECO:0007669"/>
    <property type="project" value="UniProtKB-KW"/>
</dbReference>
<comment type="caution">
    <text evidence="1">The sequence shown here is derived from an EMBL/GenBank/DDBJ whole genome shotgun (WGS) entry which is preliminary data.</text>
</comment>
<dbReference type="SUPFAM" id="SSF47598">
    <property type="entry name" value="Ribbon-helix-helix"/>
    <property type="match status" value="1"/>
</dbReference>
<keyword evidence="2" id="KW-1185">Reference proteome</keyword>
<gene>
    <name evidence="1" type="ORF">FF100_35535</name>
</gene>
<evidence type="ECO:0000313" key="2">
    <source>
        <dbReference type="Proteomes" id="UP000305267"/>
    </source>
</evidence>
<dbReference type="EMBL" id="VDDA01000059">
    <property type="protein sequence ID" value="TNC05518.1"/>
    <property type="molecule type" value="Genomic_DNA"/>
</dbReference>
<dbReference type="AlphaFoldDB" id="A0A5C4L646"/>